<dbReference type="STRING" id="545697.HMPREF0216_03188"/>
<evidence type="ECO:0000313" key="2">
    <source>
        <dbReference type="Proteomes" id="UP000010420"/>
    </source>
</evidence>
<dbReference type="Pfam" id="PF11007">
    <property type="entry name" value="CotJA"/>
    <property type="match status" value="1"/>
</dbReference>
<dbReference type="PATRIC" id="fig|545697.3.peg.3121"/>
<name>L1Q4Q4_9CLOT</name>
<dbReference type="HOGENOM" id="CLU_3134071_0_0_9"/>
<dbReference type="RefSeq" id="WP_005215848.1">
    <property type="nucleotide sequence ID" value="NZ_KB291706.1"/>
</dbReference>
<comment type="caution">
    <text evidence="1">The sequence shown here is derived from an EMBL/GenBank/DDBJ whole genome shotgun (WGS) entry which is preliminary data.</text>
</comment>
<proteinExistence type="predicted"/>
<evidence type="ECO:0008006" key="3">
    <source>
        <dbReference type="Google" id="ProtNLM"/>
    </source>
</evidence>
<organism evidence="1 2">
    <name type="scientific">Clostridium celatum DSM 1785</name>
    <dbReference type="NCBI Taxonomy" id="545697"/>
    <lineage>
        <taxon>Bacteria</taxon>
        <taxon>Bacillati</taxon>
        <taxon>Bacillota</taxon>
        <taxon>Clostridia</taxon>
        <taxon>Eubacteriales</taxon>
        <taxon>Clostridiaceae</taxon>
        <taxon>Clostridium</taxon>
    </lineage>
</organism>
<protein>
    <recommendedName>
        <fullName evidence="3">Spore coat associated protein JA</fullName>
    </recommendedName>
</protein>
<keyword evidence="2" id="KW-1185">Reference proteome</keyword>
<accession>L1Q4Q4</accession>
<dbReference type="AlphaFoldDB" id="L1Q4Q4"/>
<dbReference type="InterPro" id="IPR020256">
    <property type="entry name" value="Spore_coat_CotJA"/>
</dbReference>
<dbReference type="OrthoDB" id="9800571at2"/>
<reference evidence="1 2" key="1">
    <citation type="submission" date="2012-05" db="EMBL/GenBank/DDBJ databases">
        <authorList>
            <person name="Weinstock G."/>
            <person name="Sodergren E."/>
            <person name="Lobos E.A."/>
            <person name="Fulton L."/>
            <person name="Fulton R."/>
            <person name="Courtney L."/>
            <person name="Fronick C."/>
            <person name="O'Laughlin M."/>
            <person name="Godfrey J."/>
            <person name="Wilson R.M."/>
            <person name="Miner T."/>
            <person name="Farmer C."/>
            <person name="Delehaunty K."/>
            <person name="Cordes M."/>
            <person name="Minx P."/>
            <person name="Tomlinson C."/>
            <person name="Chen J."/>
            <person name="Wollam A."/>
            <person name="Pepin K.H."/>
            <person name="Bhonagiri V."/>
            <person name="Zhang X."/>
            <person name="Suruliraj S."/>
            <person name="Warren W."/>
            <person name="Mitreva M."/>
            <person name="Mardis E.R."/>
            <person name="Wilson R.K."/>
        </authorList>
    </citation>
    <scope>NUCLEOTIDE SEQUENCE [LARGE SCALE GENOMIC DNA]</scope>
    <source>
        <strain evidence="1 2">DSM 1785</strain>
    </source>
</reference>
<gene>
    <name evidence="1" type="ORF">HMPREF0216_03188</name>
</gene>
<evidence type="ECO:0000313" key="1">
    <source>
        <dbReference type="EMBL" id="EKY22597.1"/>
    </source>
</evidence>
<dbReference type="Proteomes" id="UP000010420">
    <property type="component" value="Unassembled WGS sequence"/>
</dbReference>
<dbReference type="EMBL" id="AMEZ01000121">
    <property type="protein sequence ID" value="EKY22597.1"/>
    <property type="molecule type" value="Genomic_DNA"/>
</dbReference>
<sequence length="49" mass="5804">MNKSEKNDYAKAFIIPQKYENIINPKAALKIGTIFNDLYKPYKAYDKKY</sequence>